<protein>
    <recommendedName>
        <fullName evidence="2 15">BRISC and BRCA1-A complex member 2</fullName>
    </recommendedName>
</protein>
<comment type="function">
    <text evidence="15">May play a role in homeostasis or cellular differentiation in cells of neural, epithelial and germline origins. May also act as a death receptor-associated anti-apoptotic protein, which inhibits the mitochondrial apoptotic pathway.</text>
</comment>
<dbReference type="Proteomes" id="UP001159042">
    <property type="component" value="Unassembled WGS sequence"/>
</dbReference>
<evidence type="ECO:0000256" key="6">
    <source>
        <dbReference type="ARBA" id="ARBA00022737"/>
    </source>
</evidence>
<keyword evidence="3 15" id="KW-0963">Cytoplasm</keyword>
<comment type="subcellular location">
    <subcellularLocation>
        <location evidence="15">Cytoplasm</location>
    </subcellularLocation>
    <subcellularLocation>
        <location evidence="1 15">Nucleus</location>
    </subcellularLocation>
    <text evidence="15">Localizes at sites of DNA damage at double-strand breaks (DSBs).</text>
</comment>
<dbReference type="InterPro" id="IPR010358">
    <property type="entry name" value="BRE"/>
</dbReference>
<dbReference type="GO" id="GO:0045739">
    <property type="term" value="P:positive regulation of DNA repair"/>
    <property type="evidence" value="ECO:0007669"/>
    <property type="project" value="UniProtKB-UniRule"/>
</dbReference>
<evidence type="ECO:0000256" key="14">
    <source>
        <dbReference type="ARBA" id="ARBA00025766"/>
    </source>
</evidence>
<evidence type="ECO:0000256" key="8">
    <source>
        <dbReference type="ARBA" id="ARBA00022776"/>
    </source>
</evidence>
<evidence type="ECO:0000256" key="4">
    <source>
        <dbReference type="ARBA" id="ARBA00022618"/>
    </source>
</evidence>
<dbReference type="AlphaFoldDB" id="A0AAV8W2S5"/>
<dbReference type="GO" id="GO:0006915">
    <property type="term" value="P:apoptotic process"/>
    <property type="evidence" value="ECO:0007669"/>
    <property type="project" value="UniProtKB-UniRule"/>
</dbReference>
<dbReference type="EMBL" id="JANEYG010000014">
    <property type="protein sequence ID" value="KAJ8920452.1"/>
    <property type="molecule type" value="Genomic_DNA"/>
</dbReference>
<dbReference type="GO" id="GO:0031593">
    <property type="term" value="F:polyubiquitin modification-dependent protein binding"/>
    <property type="evidence" value="ECO:0007669"/>
    <property type="project" value="UniProtKB-UniRule"/>
</dbReference>
<evidence type="ECO:0000256" key="7">
    <source>
        <dbReference type="ARBA" id="ARBA00022763"/>
    </source>
</evidence>
<reference evidence="16 17" key="1">
    <citation type="journal article" date="2023" name="Insect Mol. Biol.">
        <title>Genome sequencing provides insights into the evolution of gene families encoding plant cell wall-degrading enzymes in longhorned beetles.</title>
        <authorList>
            <person name="Shin N.R."/>
            <person name="Okamura Y."/>
            <person name="Kirsch R."/>
            <person name="Pauchet Y."/>
        </authorList>
    </citation>
    <scope>NUCLEOTIDE SEQUENCE [LARGE SCALE GENOMIC DNA]</scope>
    <source>
        <strain evidence="16">EAD_L_NR</strain>
    </source>
</reference>
<dbReference type="GO" id="GO:0005737">
    <property type="term" value="C:cytoplasm"/>
    <property type="evidence" value="ECO:0007669"/>
    <property type="project" value="UniProtKB-SubCell"/>
</dbReference>
<keyword evidence="11 15" id="KW-0234">DNA repair</keyword>
<dbReference type="GO" id="GO:0051301">
    <property type="term" value="P:cell division"/>
    <property type="evidence" value="ECO:0007669"/>
    <property type="project" value="UniProtKB-UniRule"/>
</dbReference>
<dbReference type="GO" id="GO:0007095">
    <property type="term" value="P:mitotic G2 DNA damage checkpoint signaling"/>
    <property type="evidence" value="ECO:0007669"/>
    <property type="project" value="UniProtKB-UniRule"/>
</dbReference>
<comment type="subunit">
    <text evidence="15">Component of the ARISC complex. Component of the BRCA1-A complex. Component of the BRISC complex. Binds polyubiquitin.</text>
</comment>
<name>A0AAV8W2S5_9CUCU</name>
<comment type="caution">
    <text evidence="16">The sequence shown here is derived from an EMBL/GenBank/DDBJ whole genome shotgun (WGS) entry which is preliminary data.</text>
</comment>
<dbReference type="GO" id="GO:0070552">
    <property type="term" value="C:BRISC complex"/>
    <property type="evidence" value="ECO:0007669"/>
    <property type="project" value="UniProtKB-UniRule"/>
</dbReference>
<keyword evidence="17" id="KW-1185">Reference proteome</keyword>
<keyword evidence="10 15" id="KW-0156">Chromatin regulator</keyword>
<evidence type="ECO:0000256" key="10">
    <source>
        <dbReference type="ARBA" id="ARBA00022853"/>
    </source>
</evidence>
<keyword evidence="7 15" id="KW-0227">DNA damage</keyword>
<evidence type="ECO:0000256" key="2">
    <source>
        <dbReference type="ARBA" id="ARBA00019438"/>
    </source>
</evidence>
<dbReference type="GO" id="GO:0010212">
    <property type="term" value="P:response to ionizing radiation"/>
    <property type="evidence" value="ECO:0007669"/>
    <property type="project" value="UniProtKB-UniRule"/>
</dbReference>
<evidence type="ECO:0000256" key="3">
    <source>
        <dbReference type="ARBA" id="ARBA00022490"/>
    </source>
</evidence>
<evidence type="ECO:0000313" key="17">
    <source>
        <dbReference type="Proteomes" id="UP001159042"/>
    </source>
</evidence>
<evidence type="ECO:0000256" key="13">
    <source>
        <dbReference type="ARBA" id="ARBA00023306"/>
    </source>
</evidence>
<evidence type="ECO:0000256" key="9">
    <source>
        <dbReference type="ARBA" id="ARBA00022786"/>
    </source>
</evidence>
<dbReference type="GO" id="GO:0006302">
    <property type="term" value="P:double-strand break repair"/>
    <property type="evidence" value="ECO:0007669"/>
    <property type="project" value="UniProtKB-UniRule"/>
</dbReference>
<keyword evidence="8 15" id="KW-0498">Mitosis</keyword>
<dbReference type="Pfam" id="PF06113">
    <property type="entry name" value="BRE"/>
    <property type="match status" value="1"/>
</dbReference>
<evidence type="ECO:0000256" key="15">
    <source>
        <dbReference type="RuleBase" id="RU368019"/>
    </source>
</evidence>
<keyword evidence="9 15" id="KW-0833">Ubl conjugation pathway</keyword>
<dbReference type="GO" id="GO:0070531">
    <property type="term" value="C:BRCA1-A complex"/>
    <property type="evidence" value="ECO:0007669"/>
    <property type="project" value="UniProtKB-UniRule"/>
</dbReference>
<evidence type="ECO:0000256" key="12">
    <source>
        <dbReference type="ARBA" id="ARBA00023242"/>
    </source>
</evidence>
<sequence length="389" mass="45203">MTDLQYNRDNMLCNYPSCLRKNIEELFLRSKIGLSTVSIEDISILSNKYESEEYALSNFHFIMKIPYAGKRLKWEIIFDPDNFFFAPDFDFNDDQFVNDADYEMIANNVPSLVDWNLKDPKALSQVLNEFLSLYKKLQIEKLLQDNIYSRYSEEYQMLIAEEGGIKSDEVEVYVDNTSIYFLISLKVDCTALPEYIQPPEVDRAIWYNPGEDYAYLKISILKLDGTRSIMALQLSPRLEQVLGNSKGLSLPEYKKETVLLGYVVKVSETIDDHIQMVADHFKTKKIYIMNLAAACSRSIIEYDTDTFNKAVFLYNVNDFSCLVTVTIGAKFPRDKPSIHLTSIYCQDGRQCSENVDKYPYNPNLRPDDNIERLLEYLPEAVMKFKSHRH</sequence>
<proteinExistence type="inferred from homology"/>
<keyword evidence="12 15" id="KW-0539">Nucleus</keyword>
<keyword evidence="13 15" id="KW-0131">Cell cycle</keyword>
<keyword evidence="6" id="KW-0677">Repeat</keyword>
<evidence type="ECO:0000256" key="1">
    <source>
        <dbReference type="ARBA" id="ARBA00004123"/>
    </source>
</evidence>
<dbReference type="GO" id="GO:0006325">
    <property type="term" value="P:chromatin organization"/>
    <property type="evidence" value="ECO:0007669"/>
    <property type="project" value="UniProtKB-UniRule"/>
</dbReference>
<dbReference type="PANTHER" id="PTHR15189:SF7">
    <property type="entry name" value="BRISC AND BRCA1-A COMPLEX MEMBER 2"/>
    <property type="match status" value="1"/>
</dbReference>
<evidence type="ECO:0000256" key="5">
    <source>
        <dbReference type="ARBA" id="ARBA00022703"/>
    </source>
</evidence>
<accession>A0AAV8W2S5</accession>
<evidence type="ECO:0000313" key="16">
    <source>
        <dbReference type="EMBL" id="KAJ8920452.1"/>
    </source>
</evidence>
<comment type="similarity">
    <text evidence="14 15">Belongs to the BABAM2 family.</text>
</comment>
<gene>
    <name evidence="16" type="ORF">NQ315_005320</name>
</gene>
<keyword evidence="4 15" id="KW-0132">Cell division</keyword>
<organism evidence="16 17">
    <name type="scientific">Exocentrus adspersus</name>
    <dbReference type="NCBI Taxonomy" id="1586481"/>
    <lineage>
        <taxon>Eukaryota</taxon>
        <taxon>Metazoa</taxon>
        <taxon>Ecdysozoa</taxon>
        <taxon>Arthropoda</taxon>
        <taxon>Hexapoda</taxon>
        <taxon>Insecta</taxon>
        <taxon>Pterygota</taxon>
        <taxon>Neoptera</taxon>
        <taxon>Endopterygota</taxon>
        <taxon>Coleoptera</taxon>
        <taxon>Polyphaga</taxon>
        <taxon>Cucujiformia</taxon>
        <taxon>Chrysomeloidea</taxon>
        <taxon>Cerambycidae</taxon>
        <taxon>Lamiinae</taxon>
        <taxon>Acanthocinini</taxon>
        <taxon>Exocentrus</taxon>
    </lineage>
</organism>
<dbReference type="PANTHER" id="PTHR15189">
    <property type="entry name" value="BRISC AND BRCA1-A COMPLEX MEMBER 2"/>
    <property type="match status" value="1"/>
</dbReference>
<comment type="domain">
    <text evidence="15">Contains 2 ubiquitin-conjugating enzyme family-like (UEV-like) regions. These regions lack the critical Cys residues required for ubiquitination but retain the ability to bind ubiquitin.</text>
</comment>
<keyword evidence="5 15" id="KW-0053">Apoptosis</keyword>
<dbReference type="CDD" id="cd23665">
    <property type="entry name" value="BRE-like_insects"/>
    <property type="match status" value="1"/>
</dbReference>
<evidence type="ECO:0000256" key="11">
    <source>
        <dbReference type="ARBA" id="ARBA00023204"/>
    </source>
</evidence>